<evidence type="ECO:0000313" key="2">
    <source>
        <dbReference type="EMBL" id="ELQ33865.1"/>
    </source>
</evidence>
<dbReference type="Proteomes" id="UP000011086">
    <property type="component" value="Unassembled WGS sequence"/>
</dbReference>
<sequence>MAERGDNNGNLNDRIPFQEQPKSKFPNPSCLNGIARRPPASPANFATKAAKMKHCGRPIADYRTACVDRKDDARIDMKDLPKSDCFDVDNGKIVGWTPGYENGGSLAYDRWFPVVYLDKYYCIGWMHARDFLEFEQKQGCYKVRERYANLTKHEPRNGQAEPSTVVGGEFQVASKSWWATVLEG</sequence>
<evidence type="ECO:0000256" key="1">
    <source>
        <dbReference type="SAM" id="MobiDB-lite"/>
    </source>
</evidence>
<name>A0AA97NPG9_PYRO3</name>
<organism evidence="2">
    <name type="scientific">Pyricularia oryzae (strain Y34)</name>
    <name type="common">Rice blast fungus</name>
    <name type="synonym">Magnaporthe oryzae</name>
    <dbReference type="NCBI Taxonomy" id="1143189"/>
    <lineage>
        <taxon>Eukaryota</taxon>
        <taxon>Fungi</taxon>
        <taxon>Dikarya</taxon>
        <taxon>Ascomycota</taxon>
        <taxon>Pezizomycotina</taxon>
        <taxon>Sordariomycetes</taxon>
        <taxon>Sordariomycetidae</taxon>
        <taxon>Magnaporthales</taxon>
        <taxon>Pyriculariaceae</taxon>
        <taxon>Pyricularia</taxon>
    </lineage>
</organism>
<feature type="region of interest" description="Disordered" evidence="1">
    <location>
        <begin position="1"/>
        <end position="36"/>
    </location>
</feature>
<reference evidence="2" key="1">
    <citation type="journal article" date="2012" name="PLoS Genet.">
        <title>Comparative analysis of the genomes of two field isolates of the rice blast fungus Magnaporthe oryzae.</title>
        <authorList>
            <person name="Xue M."/>
            <person name="Yang J."/>
            <person name="Li Z."/>
            <person name="Hu S."/>
            <person name="Yao N."/>
            <person name="Dean R.A."/>
            <person name="Zhao W."/>
            <person name="Shen M."/>
            <person name="Zhang H."/>
            <person name="Li C."/>
            <person name="Liu L."/>
            <person name="Cao L."/>
            <person name="Xu X."/>
            <person name="Xing Y."/>
            <person name="Hsiang T."/>
            <person name="Zhang Z."/>
            <person name="Xu J.R."/>
            <person name="Peng Y.L."/>
        </authorList>
    </citation>
    <scope>NUCLEOTIDE SEQUENCE</scope>
    <source>
        <strain evidence="2">Y34</strain>
    </source>
</reference>
<dbReference type="EMBL" id="JH793847">
    <property type="protein sequence ID" value="ELQ33865.1"/>
    <property type="molecule type" value="Genomic_DNA"/>
</dbReference>
<protein>
    <submittedName>
        <fullName evidence="2">Uncharacterized protein</fullName>
    </submittedName>
</protein>
<proteinExistence type="predicted"/>
<dbReference type="AlphaFoldDB" id="A0AA97NPG9"/>
<gene>
    <name evidence="2" type="ORF">OOU_Y34scaffold00857g2</name>
</gene>
<accession>A0AA97NPG9</accession>